<dbReference type="EMBL" id="JACVVK020000108">
    <property type="protein sequence ID" value="KAK7491987.1"/>
    <property type="molecule type" value="Genomic_DNA"/>
</dbReference>
<dbReference type="PANTHER" id="PTHR22702">
    <property type="entry name" value="PROTEASE-ASSOCIATED DOMAIN-CONTAINING PROTEIN"/>
    <property type="match status" value="1"/>
</dbReference>
<evidence type="ECO:0000256" key="1">
    <source>
        <dbReference type="ARBA" id="ARBA00022729"/>
    </source>
</evidence>
<dbReference type="InterPro" id="IPR003137">
    <property type="entry name" value="PA_domain"/>
</dbReference>
<evidence type="ECO:0000256" key="3">
    <source>
        <dbReference type="SAM" id="SignalP"/>
    </source>
</evidence>
<name>A0ABD0KXP9_9CAEN</name>
<feature type="domain" description="PA" evidence="4">
    <location>
        <begin position="95"/>
        <end position="173"/>
    </location>
</feature>
<feature type="signal peptide" evidence="3">
    <location>
        <begin position="1"/>
        <end position="23"/>
    </location>
</feature>
<accession>A0ABD0KXP9</accession>
<dbReference type="InterPro" id="IPR046450">
    <property type="entry name" value="PA_dom_sf"/>
</dbReference>
<evidence type="ECO:0000313" key="6">
    <source>
        <dbReference type="Proteomes" id="UP001519460"/>
    </source>
</evidence>
<evidence type="ECO:0000259" key="4">
    <source>
        <dbReference type="Pfam" id="PF02225"/>
    </source>
</evidence>
<dbReference type="PANTHER" id="PTHR22702:SF1">
    <property type="entry name" value="PROTEASE-ASSOCIATED DOMAIN-CONTAINING PROTEIN 1"/>
    <property type="match status" value="1"/>
</dbReference>
<keyword evidence="2" id="KW-0325">Glycoprotein</keyword>
<dbReference type="SUPFAM" id="SSF52025">
    <property type="entry name" value="PA domain"/>
    <property type="match status" value="1"/>
</dbReference>
<feature type="chain" id="PRO_5044817213" description="PA domain-containing protein" evidence="3">
    <location>
        <begin position="24"/>
        <end position="211"/>
    </location>
</feature>
<evidence type="ECO:0000313" key="5">
    <source>
        <dbReference type="EMBL" id="KAK7491987.1"/>
    </source>
</evidence>
<gene>
    <name evidence="5" type="ORF">BaRGS_00016833</name>
</gene>
<keyword evidence="6" id="KW-1185">Reference proteome</keyword>
<protein>
    <recommendedName>
        <fullName evidence="4">PA domain-containing protein</fullName>
    </recommendedName>
</protein>
<dbReference type="Gene3D" id="3.50.30.30">
    <property type="match status" value="1"/>
</dbReference>
<dbReference type="Proteomes" id="UP001519460">
    <property type="component" value="Unassembled WGS sequence"/>
</dbReference>
<reference evidence="5 6" key="1">
    <citation type="journal article" date="2023" name="Sci. Data">
        <title>Genome assembly of the Korean intertidal mud-creeper Batillaria attramentaria.</title>
        <authorList>
            <person name="Patra A.K."/>
            <person name="Ho P.T."/>
            <person name="Jun S."/>
            <person name="Lee S.J."/>
            <person name="Kim Y."/>
            <person name="Won Y.J."/>
        </authorList>
    </citation>
    <scope>NUCLEOTIDE SEQUENCE [LARGE SCALE GENOMIC DNA]</scope>
    <source>
        <strain evidence="5">Wonlab-2016</strain>
    </source>
</reference>
<sequence>MSRPVFQFIIACLFLASTKPTASTPDDEEADTGPTEYRYEIASSPDAFLVYEDSYYFEIVSPESLSYTYKLRRAKDFGGDFDRAYSKVRMVLGEPVEGCRPLTNSVHNAVAFLLRGGCSFVTKSNNAEDAGAIAVIIADNDEENDEHMIDMVDDATGRAVRIPSLFLMGKDGVMIRRHLLMYGLEEAIVNIPVNLTGVPIGKARQPPWTLW</sequence>
<comment type="caution">
    <text evidence="5">The sequence shown here is derived from an EMBL/GenBank/DDBJ whole genome shotgun (WGS) entry which is preliminary data.</text>
</comment>
<evidence type="ECO:0000256" key="2">
    <source>
        <dbReference type="ARBA" id="ARBA00023180"/>
    </source>
</evidence>
<keyword evidence="1 3" id="KW-0732">Signal</keyword>
<dbReference type="Pfam" id="PF02225">
    <property type="entry name" value="PA"/>
    <property type="match status" value="1"/>
</dbReference>
<proteinExistence type="predicted"/>
<organism evidence="5 6">
    <name type="scientific">Batillaria attramentaria</name>
    <dbReference type="NCBI Taxonomy" id="370345"/>
    <lineage>
        <taxon>Eukaryota</taxon>
        <taxon>Metazoa</taxon>
        <taxon>Spiralia</taxon>
        <taxon>Lophotrochozoa</taxon>
        <taxon>Mollusca</taxon>
        <taxon>Gastropoda</taxon>
        <taxon>Caenogastropoda</taxon>
        <taxon>Sorbeoconcha</taxon>
        <taxon>Cerithioidea</taxon>
        <taxon>Batillariidae</taxon>
        <taxon>Batillaria</taxon>
    </lineage>
</organism>
<dbReference type="AlphaFoldDB" id="A0ABD0KXP9"/>